<dbReference type="InterPro" id="IPR029470">
    <property type="entry name" value="PDDEXK_4"/>
</dbReference>
<dbReference type="RefSeq" id="WP_243430518.1">
    <property type="nucleotide sequence ID" value="NZ_CP147251.1"/>
</dbReference>
<reference evidence="1 2" key="1">
    <citation type="submission" date="2021-03" db="EMBL/GenBank/DDBJ databases">
        <authorList>
            <person name="Gilmore M.S."/>
            <person name="Schwartzman J."/>
            <person name="Van Tyne D."/>
            <person name="Martin M."/>
            <person name="Earl A.M."/>
            <person name="Manson A.L."/>
            <person name="Straub T."/>
            <person name="Salamzade R."/>
            <person name="Saavedra J."/>
            <person name="Lebreton F."/>
            <person name="Prichula J."/>
            <person name="Schaufler K."/>
            <person name="Gaca A."/>
            <person name="Sgardioli B."/>
            <person name="Wagenaar J."/>
            <person name="Strong T."/>
        </authorList>
    </citation>
    <scope>NUCLEOTIDE SEQUENCE [LARGE SCALE GENOMIC DNA]</scope>
    <source>
        <strain evidence="1 2">DIV2402</strain>
    </source>
</reference>
<reference evidence="1 2" key="2">
    <citation type="submission" date="2024-03" db="EMBL/GenBank/DDBJ databases">
        <title>The Genome Sequence of Enterococcus sp. DIV2402.</title>
        <authorList>
            <consortium name="The Broad Institute Genomics Platform"/>
            <consortium name="The Broad Institute Microbial Omics Core"/>
            <consortium name="The Broad Institute Genomic Center for Infectious Diseases"/>
            <person name="Earl A."/>
            <person name="Manson A."/>
            <person name="Gilmore M."/>
            <person name="Schwartman J."/>
            <person name="Shea T."/>
            <person name="Abouelleil A."/>
            <person name="Cao P."/>
            <person name="Chapman S."/>
            <person name="Cusick C."/>
            <person name="Young S."/>
            <person name="Neafsey D."/>
            <person name="Nusbaum C."/>
            <person name="Birren B."/>
        </authorList>
    </citation>
    <scope>NUCLEOTIDE SEQUENCE [LARGE SCALE GENOMIC DNA]</scope>
    <source>
        <strain evidence="1 2">DIV2402</strain>
    </source>
</reference>
<protein>
    <recommendedName>
        <fullName evidence="3">PD-(D/E)XK nuclease superfamily protein</fullName>
    </recommendedName>
</protein>
<accession>A0ABZ2SLH1</accession>
<proteinExistence type="predicted"/>
<evidence type="ECO:0008006" key="3">
    <source>
        <dbReference type="Google" id="ProtNLM"/>
    </source>
</evidence>
<gene>
    <name evidence="1" type="ORF">DOK78_001322</name>
</gene>
<dbReference type="EMBL" id="CP147251">
    <property type="protein sequence ID" value="WYJ76688.1"/>
    <property type="molecule type" value="Genomic_DNA"/>
</dbReference>
<name>A0ABZ2SLH1_9ENTE</name>
<organism evidence="1 2">
    <name type="scientific">Candidatus Enterococcus lowellii</name>
    <dbReference type="NCBI Taxonomy" id="2230877"/>
    <lineage>
        <taxon>Bacteria</taxon>
        <taxon>Bacillati</taxon>
        <taxon>Bacillota</taxon>
        <taxon>Bacilli</taxon>
        <taxon>Lactobacillales</taxon>
        <taxon>Enterococcaceae</taxon>
        <taxon>Enterococcus</taxon>
    </lineage>
</organism>
<evidence type="ECO:0000313" key="1">
    <source>
        <dbReference type="EMBL" id="WYJ76688.1"/>
    </source>
</evidence>
<dbReference type="Proteomes" id="UP000664701">
    <property type="component" value="Chromosome"/>
</dbReference>
<evidence type="ECO:0000313" key="2">
    <source>
        <dbReference type="Proteomes" id="UP000664701"/>
    </source>
</evidence>
<keyword evidence="2" id="KW-1185">Reference proteome</keyword>
<sequence>MENHNDMKIKLQSLVGDLDLIEDELSKWINPTNIFSILKLSRNEIRHSNFLSYLFDPKESHSYDDNFLKDFLKLCVTNETEEQSTISYFDVALSDYSDMFIYREKANIDLLLVSEKNKLVVCIENKIDASESAHQLKKYQDYVEMTYKGYDYLFVFLTPNGLEPSKDEWKIVSYSDVLRILERRQTLKRIETKVDILINDYIDMLRRDILMDEELQKICQRIYAEHKDALDLIFENRPDNLSIMSELYFEALTELAKEDKVIFDPSFSGKSLVRFESKELSKVFPKLPENISGGWNNHKPYAFEINNKSEQSSGRIKLAFTGDVDSERREELEEFFRKQGSKNLKTNWRWKSIGNWKIKLVSSKFIQDLTLEEESRENLVKKLKESIEKTLKQIDTNVLEYIDLKDK</sequence>
<dbReference type="Pfam" id="PF14281">
    <property type="entry name" value="PDDEXK_4"/>
    <property type="match status" value="1"/>
</dbReference>